<accession>A0A220MHX6</accession>
<gene>
    <name evidence="1" type="ORF">BP422_14350</name>
</gene>
<proteinExistence type="predicted"/>
<dbReference type="EMBL" id="CP018145">
    <property type="protein sequence ID" value="ASJ54644.1"/>
    <property type="molecule type" value="Genomic_DNA"/>
</dbReference>
<dbReference type="Proteomes" id="UP000197781">
    <property type="component" value="Chromosome"/>
</dbReference>
<reference evidence="1 2" key="1">
    <citation type="submission" date="2016-11" db="EMBL/GenBank/DDBJ databases">
        <authorList>
            <person name="Jaros S."/>
            <person name="Januszkiewicz K."/>
            <person name="Wedrychowicz H."/>
        </authorList>
    </citation>
    <scope>NUCLEOTIDE SEQUENCE [LARGE SCALE GENOMIC DNA]</scope>
    <source>
        <strain evidence="1 2">NF2</strain>
    </source>
</reference>
<evidence type="ECO:0000313" key="1">
    <source>
        <dbReference type="EMBL" id="ASJ54644.1"/>
    </source>
</evidence>
<dbReference type="KEGG" id="bfm:BP422_14350"/>
<dbReference type="AlphaFoldDB" id="A0A220MHX6"/>
<protein>
    <submittedName>
        <fullName evidence="1">Spore gernimation protein</fullName>
    </submittedName>
</protein>
<dbReference type="RefSeq" id="WP_088908370.1">
    <property type="nucleotide sequence ID" value="NZ_CP018145.1"/>
</dbReference>
<evidence type="ECO:0000313" key="2">
    <source>
        <dbReference type="Proteomes" id="UP000197781"/>
    </source>
</evidence>
<organism evidence="1 2">
    <name type="scientific">Brevibacillus formosus</name>
    <dbReference type="NCBI Taxonomy" id="54913"/>
    <lineage>
        <taxon>Bacteria</taxon>
        <taxon>Bacillati</taxon>
        <taxon>Bacillota</taxon>
        <taxon>Bacilli</taxon>
        <taxon>Bacillales</taxon>
        <taxon>Paenibacillaceae</taxon>
        <taxon>Brevibacillus</taxon>
    </lineage>
</organism>
<sequence>MYRRTSHVHKVDVLSVDASSVLQIGDSQRLDAVSNILAVQREKAIFYENEFMFEDYSAFSIPLIPPSLTEPICIDTFHDCPYIFVRNVRVPFIAAASVVHIGSNESISLETRVVNIRHLFREEPHTGGRR</sequence>
<name>A0A220MHX6_9BACL</name>
<dbReference type="Pfam" id="PF10970">
    <property type="entry name" value="GerPE"/>
    <property type="match status" value="1"/>
</dbReference>
<dbReference type="InterPro" id="IPR024496">
    <property type="entry name" value="Spore_germ_GerPE"/>
</dbReference>